<dbReference type="Proteomes" id="UP000183561">
    <property type="component" value="Unassembled WGS sequence"/>
</dbReference>
<keyword evidence="4" id="KW-1185">Reference proteome</keyword>
<dbReference type="GO" id="GO:0016787">
    <property type="term" value="F:hydrolase activity"/>
    <property type="evidence" value="ECO:0007669"/>
    <property type="project" value="UniProtKB-KW"/>
</dbReference>
<evidence type="ECO:0000313" key="3">
    <source>
        <dbReference type="EMBL" id="SED18517.1"/>
    </source>
</evidence>
<feature type="region of interest" description="Disordered" evidence="1">
    <location>
        <begin position="164"/>
        <end position="188"/>
    </location>
</feature>
<evidence type="ECO:0000259" key="2">
    <source>
        <dbReference type="Pfam" id="PF06259"/>
    </source>
</evidence>
<dbReference type="SUPFAM" id="SSF53474">
    <property type="entry name" value="alpha/beta-Hydrolases"/>
    <property type="match status" value="1"/>
</dbReference>
<dbReference type="InterPro" id="IPR029058">
    <property type="entry name" value="AB_hydrolase_fold"/>
</dbReference>
<feature type="compositionally biased region" description="Basic and acidic residues" evidence="1">
    <location>
        <begin position="515"/>
        <end position="535"/>
    </location>
</feature>
<feature type="region of interest" description="Disordered" evidence="1">
    <location>
        <begin position="507"/>
        <end position="535"/>
    </location>
</feature>
<evidence type="ECO:0000256" key="1">
    <source>
        <dbReference type="SAM" id="MobiDB-lite"/>
    </source>
</evidence>
<accession>A0A1H4YKS3</accession>
<dbReference type="AlphaFoldDB" id="A0A1H4YKS3"/>
<reference evidence="4" key="1">
    <citation type="submission" date="2016-10" db="EMBL/GenBank/DDBJ databases">
        <authorList>
            <person name="Varghese N."/>
            <person name="Submissions S."/>
        </authorList>
    </citation>
    <scope>NUCLEOTIDE SEQUENCE [LARGE SCALE GENOMIC DNA]</scope>
    <source>
        <strain evidence="4">DSM 44498</strain>
    </source>
</reference>
<dbReference type="InterPro" id="IPR010427">
    <property type="entry name" value="DUF1023"/>
</dbReference>
<sequence length="556" mass="59890">MNLRDITQWDVRALQAVQRSLSERAATIAFVQDGLADIGRLPAWQDEAADAARRRFRIAADELSGEAASVAVVESLTRELFDAVTHLQTELDGVRDTALAHGMAVSDNGDVEDVPGPPVDVPDASGREELRAELGAAARALIQQAEDLVADAAAVLTRAAEGGVEPGEVGRGLSAPAPPPDGSPLANREYWDALPTAQRREVIERHPEWVGARDGIPSAVRHEANVSRFADERSRWEWERDRLRERLDHNVFGGAFTDDDARLWYAEQKLQDLDHLEALVRDHPDGRLMLLDLQSGERTMAAFALGDPDTADHISVTTPGIDTTVGSLAGMTDEARALKAEIERQLDLSGHTGDTVSTIAWLGYQPPTTTGPGNYDVPFIDQNLGRGWLLDAWQSDRATAGAPKLASFYEGLDVASQTPDPHITALGHSYGSYTQGLALQEAGPRQPVDDAVFYGSPGFDANDESDLGLAPGHGFVMRAHDDPITVADGFGRLGPDPVQTDLEQLSVRAATTPDGVRREDANGHSEYPRPSDNGELRASGYNMAVIAAGLPELALR</sequence>
<name>A0A1H4YKS3_9NOCA</name>
<protein>
    <submittedName>
        <fullName evidence="3">Alpha/beta hydrolase</fullName>
    </submittedName>
</protein>
<keyword evidence="3" id="KW-0378">Hydrolase</keyword>
<dbReference type="EMBL" id="FNSV01000005">
    <property type="protein sequence ID" value="SED18517.1"/>
    <property type="molecule type" value="Genomic_DNA"/>
</dbReference>
<feature type="domain" description="DUF1023" evidence="2">
    <location>
        <begin position="298"/>
        <end position="485"/>
    </location>
</feature>
<organism evidence="3 4">
    <name type="scientific">Rhodococcus koreensis</name>
    <dbReference type="NCBI Taxonomy" id="99653"/>
    <lineage>
        <taxon>Bacteria</taxon>
        <taxon>Bacillati</taxon>
        <taxon>Actinomycetota</taxon>
        <taxon>Actinomycetes</taxon>
        <taxon>Mycobacteriales</taxon>
        <taxon>Nocardiaceae</taxon>
        <taxon>Rhodococcus</taxon>
    </lineage>
</organism>
<dbReference type="Pfam" id="PF06259">
    <property type="entry name" value="Abhydrolase_8"/>
    <property type="match status" value="1"/>
</dbReference>
<gene>
    <name evidence="3" type="ORF">SAMN04490239_7180</name>
</gene>
<proteinExistence type="predicted"/>
<dbReference type="RefSeq" id="WP_072947137.1">
    <property type="nucleotide sequence ID" value="NZ_FNSV01000005.1"/>
</dbReference>
<dbReference type="OrthoDB" id="5969911at2"/>
<evidence type="ECO:0000313" key="4">
    <source>
        <dbReference type="Proteomes" id="UP000183561"/>
    </source>
</evidence>